<evidence type="ECO:0000256" key="1">
    <source>
        <dbReference type="SAM" id="Phobius"/>
    </source>
</evidence>
<dbReference type="InterPro" id="IPR055644">
    <property type="entry name" value="DUF7220"/>
</dbReference>
<organism evidence="2 3">
    <name type="scientific">Vibrio rotiferianus</name>
    <dbReference type="NCBI Taxonomy" id="190895"/>
    <lineage>
        <taxon>Bacteria</taxon>
        <taxon>Pseudomonadati</taxon>
        <taxon>Pseudomonadota</taxon>
        <taxon>Gammaproteobacteria</taxon>
        <taxon>Vibrionales</taxon>
        <taxon>Vibrionaceae</taxon>
        <taxon>Vibrio</taxon>
    </lineage>
</organism>
<keyword evidence="2" id="KW-0614">Plasmid</keyword>
<accession>A0A510IEH3</accession>
<evidence type="ECO:0000313" key="2">
    <source>
        <dbReference type="EMBL" id="BBL92215.1"/>
    </source>
</evidence>
<feature type="transmembrane region" description="Helical" evidence="1">
    <location>
        <begin position="12"/>
        <end position="34"/>
    </location>
</feature>
<keyword evidence="1" id="KW-0812">Transmembrane</keyword>
<keyword evidence="1" id="KW-0472">Membrane</keyword>
<dbReference type="Pfam" id="PF23858">
    <property type="entry name" value="DUF7220"/>
    <property type="match status" value="1"/>
</dbReference>
<reference evidence="3" key="1">
    <citation type="submission" date="2019-07" db="EMBL/GenBank/DDBJ databases">
        <title>Complete Genome Sequences of Vibrion rotiferianus strain AM7.</title>
        <authorList>
            <person name="Miyazaki K."/>
            <person name="Wiseschart A."/>
            <person name="Pootanakit K."/>
            <person name="Ishimori K."/>
            <person name="Kitahara K."/>
        </authorList>
    </citation>
    <scope>NUCLEOTIDE SEQUENCE [LARGE SCALE GENOMIC DNA]</scope>
    <source>
        <strain evidence="3">AM7</strain>
        <plasmid evidence="3">pam7 dna</plasmid>
    </source>
</reference>
<gene>
    <name evidence="2" type="ORF">VroAM7_48680</name>
</gene>
<keyword evidence="1" id="KW-1133">Transmembrane helix</keyword>
<name>A0A510IEH3_9VIBR</name>
<proteinExistence type="predicted"/>
<dbReference type="RefSeq" id="WP_022614866.1">
    <property type="nucleotide sequence ID" value="NZ_AP019800.1"/>
</dbReference>
<protein>
    <submittedName>
        <fullName evidence="2">Uncharacterized protein</fullName>
    </submittedName>
</protein>
<sequence>MSQSRTQSLIEALTNIGVGLALSFGVQLLWFPLIGHELTLVDNALTTAVFTGVSIVRSYFVRRYFNYKQYVNGAREEGRVK</sequence>
<feature type="transmembrane region" description="Helical" evidence="1">
    <location>
        <begin position="40"/>
        <end position="60"/>
    </location>
</feature>
<dbReference type="Proteomes" id="UP000315115">
    <property type="component" value="Plasmid pAM7"/>
</dbReference>
<geneLocation type="plasmid" evidence="3">
    <name>pam7 dna</name>
</geneLocation>
<dbReference type="AlphaFoldDB" id="A0A510IEH3"/>
<evidence type="ECO:0000313" key="3">
    <source>
        <dbReference type="Proteomes" id="UP000315115"/>
    </source>
</evidence>
<dbReference type="EMBL" id="AP019800">
    <property type="protein sequence ID" value="BBL92215.1"/>
    <property type="molecule type" value="Genomic_DNA"/>
</dbReference>